<dbReference type="SUPFAM" id="SSF48371">
    <property type="entry name" value="ARM repeat"/>
    <property type="match status" value="1"/>
</dbReference>
<feature type="compositionally biased region" description="Polar residues" evidence="7">
    <location>
        <begin position="1543"/>
        <end position="1559"/>
    </location>
</feature>
<evidence type="ECO:0000256" key="2">
    <source>
        <dbReference type="ARBA" id="ARBA00004574"/>
    </source>
</evidence>
<feature type="region of interest" description="Disordered" evidence="7">
    <location>
        <begin position="1180"/>
        <end position="1761"/>
    </location>
</feature>
<dbReference type="InterPro" id="IPR016024">
    <property type="entry name" value="ARM-type_fold"/>
</dbReference>
<feature type="compositionally biased region" description="Polar residues" evidence="7">
    <location>
        <begin position="1387"/>
        <end position="1400"/>
    </location>
</feature>
<reference evidence="9 10" key="1">
    <citation type="submission" date="2018-02" db="EMBL/GenBank/DDBJ databases">
        <title>The genomes of Aspergillus section Nigri reveals drivers in fungal speciation.</title>
        <authorList>
            <consortium name="DOE Joint Genome Institute"/>
            <person name="Vesth T.C."/>
            <person name="Nybo J."/>
            <person name="Theobald S."/>
            <person name="Brandl J."/>
            <person name="Frisvad J.C."/>
            <person name="Nielsen K.F."/>
            <person name="Lyhne E.K."/>
            <person name="Kogle M.E."/>
            <person name="Kuo A."/>
            <person name="Riley R."/>
            <person name="Clum A."/>
            <person name="Nolan M."/>
            <person name="Lipzen A."/>
            <person name="Salamov A."/>
            <person name="Henrissat B."/>
            <person name="Wiebenga A."/>
            <person name="De vries R.P."/>
            <person name="Grigoriev I.V."/>
            <person name="Mortensen U.H."/>
            <person name="Andersen M.R."/>
            <person name="Baker S.E."/>
        </authorList>
    </citation>
    <scope>NUCLEOTIDE SEQUENCE [LARGE SCALE GENOMIC DNA]</scope>
    <source>
        <strain evidence="9 10">CBS 115571</strain>
    </source>
</reference>
<feature type="compositionally biased region" description="Polar residues" evidence="7">
    <location>
        <begin position="44"/>
        <end position="61"/>
    </location>
</feature>
<proteinExistence type="predicted"/>
<dbReference type="OMA" id="FMTPPHL"/>
<gene>
    <name evidence="9" type="ORF">BO99DRAFT_378452</name>
</gene>
<dbReference type="Proteomes" id="UP000249829">
    <property type="component" value="Unassembled WGS sequence"/>
</dbReference>
<evidence type="ECO:0000256" key="5">
    <source>
        <dbReference type="ARBA" id="ARBA00023242"/>
    </source>
</evidence>
<protein>
    <submittedName>
        <fullName evidence="9">Telomere length regulator protein</fullName>
    </submittedName>
</protein>
<feature type="compositionally biased region" description="Basic and acidic residues" evidence="7">
    <location>
        <begin position="1468"/>
        <end position="1489"/>
    </location>
</feature>
<evidence type="ECO:0000256" key="3">
    <source>
        <dbReference type="ARBA" id="ARBA00022454"/>
    </source>
</evidence>
<dbReference type="GO" id="GO:0140445">
    <property type="term" value="C:chromosome, telomeric repeat region"/>
    <property type="evidence" value="ECO:0007669"/>
    <property type="project" value="TreeGrafter"/>
</dbReference>
<organism evidence="9 10">
    <name type="scientific">Aspergillus violaceofuscus (strain CBS 115571)</name>
    <dbReference type="NCBI Taxonomy" id="1450538"/>
    <lineage>
        <taxon>Eukaryota</taxon>
        <taxon>Fungi</taxon>
        <taxon>Dikarya</taxon>
        <taxon>Ascomycota</taxon>
        <taxon>Pezizomycotina</taxon>
        <taxon>Eurotiomycetes</taxon>
        <taxon>Eurotiomycetidae</taxon>
        <taxon>Eurotiales</taxon>
        <taxon>Aspergillaceae</taxon>
        <taxon>Aspergillus</taxon>
    </lineage>
</organism>
<feature type="compositionally biased region" description="Basic and acidic residues" evidence="7">
    <location>
        <begin position="1561"/>
        <end position="1573"/>
    </location>
</feature>
<accession>A0A2V5IQY9</accession>
<comment type="subcellular location">
    <subcellularLocation>
        <location evidence="2">Chromosome</location>
        <location evidence="2">Telomere</location>
    </subcellularLocation>
    <subcellularLocation>
        <location evidence="1">Nucleus</location>
    </subcellularLocation>
</comment>
<evidence type="ECO:0000256" key="6">
    <source>
        <dbReference type="ARBA" id="ARBA00023306"/>
    </source>
</evidence>
<dbReference type="PANTHER" id="PTHR22928:SF3">
    <property type="entry name" value="TELOMERE-ASSOCIATED PROTEIN RIF1"/>
    <property type="match status" value="1"/>
</dbReference>
<keyword evidence="6" id="KW-0131">Cell cycle</keyword>
<feature type="compositionally biased region" description="Polar residues" evidence="7">
    <location>
        <begin position="1355"/>
        <end position="1369"/>
    </location>
</feature>
<feature type="domain" description="Telomere-associated protein Rif1 N-terminal" evidence="8">
    <location>
        <begin position="135"/>
        <end position="505"/>
    </location>
</feature>
<feature type="compositionally biased region" description="Polar residues" evidence="7">
    <location>
        <begin position="1181"/>
        <end position="1191"/>
    </location>
</feature>
<dbReference type="Pfam" id="PF12231">
    <property type="entry name" value="Rif1_N"/>
    <property type="match status" value="1"/>
</dbReference>
<feature type="region of interest" description="Disordered" evidence="7">
    <location>
        <begin position="1"/>
        <end position="61"/>
    </location>
</feature>
<feature type="compositionally biased region" description="Basic residues" evidence="7">
    <location>
        <begin position="1597"/>
        <end position="1608"/>
    </location>
</feature>
<evidence type="ECO:0000256" key="7">
    <source>
        <dbReference type="SAM" id="MobiDB-lite"/>
    </source>
</evidence>
<evidence type="ECO:0000256" key="1">
    <source>
        <dbReference type="ARBA" id="ARBA00004123"/>
    </source>
</evidence>
<feature type="region of interest" description="Disordered" evidence="7">
    <location>
        <begin position="73"/>
        <end position="95"/>
    </location>
</feature>
<evidence type="ECO:0000313" key="9">
    <source>
        <dbReference type="EMBL" id="PYI22306.1"/>
    </source>
</evidence>
<keyword evidence="4" id="KW-0779">Telomere</keyword>
<evidence type="ECO:0000256" key="4">
    <source>
        <dbReference type="ARBA" id="ARBA00022895"/>
    </source>
</evidence>
<feature type="compositionally biased region" description="Basic and acidic residues" evidence="7">
    <location>
        <begin position="1633"/>
        <end position="1643"/>
    </location>
</feature>
<feature type="region of interest" description="Disordered" evidence="7">
    <location>
        <begin position="1060"/>
        <end position="1090"/>
    </location>
</feature>
<evidence type="ECO:0000259" key="8">
    <source>
        <dbReference type="Pfam" id="PF12231"/>
    </source>
</evidence>
<dbReference type="PANTHER" id="PTHR22928">
    <property type="entry name" value="TELOMERE-ASSOCIATED PROTEIN RIF1"/>
    <property type="match status" value="1"/>
</dbReference>
<feature type="compositionally biased region" description="Polar residues" evidence="7">
    <location>
        <begin position="1286"/>
        <end position="1307"/>
    </location>
</feature>
<sequence length="1809" mass="201268">MVEILGPVSARPPTPPRTSSFMLSEKDRREDSPAIVHTPRDSPFSVNGSTGAPSTRQSKRVNFSPWTKYIKPPTFTNSTAKPRPELKVLPPSNELKPAKSILKTTSSHSLADSPSSAPPIPDTFTMLLESILQQLAGDTVSSRLDAYMQFFGALRAYEGLPGEQEVIAKLGTITHFIQRDISRDLPTGGPLDTNLVIQALKLAVALVWHNEISARLSDEFKAFLIDHSIDCLQDAKVPKSVITHYLSVLATQNFNTRIMTNARVIRLLTVLNSLTSRVNGNAIVSQRLSIYSRVLGQSKSIFVSHAALWMEHLISGLLHHMKDTRLKAISVGFQTSITCGPNPTLSKTVRDVLGRFIDKGRKMVTEVCERMSRMMNNPESGIHVPQVWGVIVLLLRSKKFNVDQWEHFKEWVLVLQRCFNCSDSSIKAQAILGWNRFVLVVGPSDTTSPSILKMLSKPIMSQFDRKKHDKQPSQLALCSYYNLLYYAFRPSATFEHLDVVWKEYIASPLSNVFATVPGMHDRLAHVLSSMFWSSHPRPWVENKVNESNKLDPEELPSIDSRWLRSRISSVLDVLESIFKAPIWTDNFEQSHVSAAWLNLSRALAFTFNKEITPTPESMQTVAHVLVFLRRIWTTGPDALGAKQEDDSMDTFFERFGFLSTTMIQSLGSARFTEKLVLRTSDYSFQAATTPTHRHSRATANLSTPTLHYLRIISEMSVITVPSMAYSHMVKSVLEATCSDKVSRSSRLELLQQCSSLYDEYSDSDFPLGPFLAQTVWECTAQSAADSLRSLPMETARERDGSVTRDYENVVKILSTGLNYYRNFQIWNELLDSLIRVVRTERSDQAITLMIIEPLAESIMKGGSRKSYLPLASILKHLLSITYYQQFERENNESHLPFHKLVDLVGRTLLGSYEHFNPSETSDMADFIESLTSLLGSGTSTVRSIMLESLQLPLAIYLKDEDKRLSVESGVESRILTACRALSSAVLNILQASSPHNAPFLQKFEDIIYAGLDSSHISVRRRFYDFWNSTFGSQRFLSRPERITLALESLEALIKHQQATTPLEESKVCHPTHANPSKPGAPMSTSDEQETKNRFVDMSAKSRISFILDNPVDSGLNSSPVTGGSDRAVTRERAKELHRERAFEADNQSVEQHVAVSHPDPFISGPEDGSKRSELFSMIESLRSSSPPSNTPRDIHFMTPPHLRHLHHSDTDAGTPQTPPLPPVSAENEYNYLGSSPTPVSRGRAQLSDSHVPPPPTSAPEASLLETEPRSSPPELTSLSADLHSLTPGSYPSNETPVDLETPTTTPGKSKKAKKKAKRSAKLKKKSKSELNQTEHVTQDAPSEVADQPMTKRLRSSTGKTSDSPLQSTTEKQHTETATESNKETRHTLSTRASASANAVDSKTGPEVEKDLPQNVEVIESQVEQPSGDSGLCNDDVDMEDQVSSQLEQDLELAVDKDNVAGGEASMEASHEPQLSRKRKREMEEHTPQKKERRRSSRLTKTPAAAEDEADVAQLNEILPTPQDLESSPVESAPKRRKHDTRSEAISTTRSAADSQTSEPVSLKDKPSESQDKSQKRRSSRLSGQAAPPIPEESPIQKKSKKSPRPSRPRKQDKDKDTETIQEENDSQETTADDGPREPAHENASDYLDDVQKASDATVVPEVDPETREPEESVQPALEAQEEVASTIQPAPADNLQPSADNDIQMTDAHPTAETAPEPQKTPSSSRERHSEKKKKKTRASSRAATAQAETEAPTEPVPVKSEAEIANSLRKVLDDVKLAKLDRQSLKEIDDLLFDIRVETHEAMRRNTG</sequence>
<dbReference type="GO" id="GO:0005634">
    <property type="term" value="C:nucleus"/>
    <property type="evidence" value="ECO:0007669"/>
    <property type="project" value="UniProtKB-SubCell"/>
</dbReference>
<dbReference type="EMBL" id="KZ825111">
    <property type="protein sequence ID" value="PYI22306.1"/>
    <property type="molecule type" value="Genomic_DNA"/>
</dbReference>
<keyword evidence="3" id="KW-0158">Chromosome</keyword>
<evidence type="ECO:0000313" key="10">
    <source>
        <dbReference type="Proteomes" id="UP000249829"/>
    </source>
</evidence>
<name>A0A2V5IQY9_ASPV1</name>
<feature type="compositionally biased region" description="Low complexity" evidence="7">
    <location>
        <begin position="1740"/>
        <end position="1760"/>
    </location>
</feature>
<feature type="compositionally biased region" description="Polar residues" evidence="7">
    <location>
        <begin position="1695"/>
        <end position="1704"/>
    </location>
</feature>
<dbReference type="STRING" id="1450538.A0A2V5IQY9"/>
<keyword evidence="5" id="KW-0539">Nucleus</keyword>
<keyword evidence="10" id="KW-1185">Reference proteome</keyword>
<dbReference type="GO" id="GO:0000723">
    <property type="term" value="P:telomere maintenance"/>
    <property type="evidence" value="ECO:0007669"/>
    <property type="project" value="TreeGrafter"/>
</dbReference>
<feature type="compositionally biased region" description="Basic and acidic residues" evidence="7">
    <location>
        <begin position="1370"/>
        <end position="1386"/>
    </location>
</feature>
<feature type="compositionally biased region" description="Basic and acidic residues" evidence="7">
    <location>
        <begin position="1609"/>
        <end position="1618"/>
    </location>
</feature>
<feature type="compositionally biased region" description="Basic residues" evidence="7">
    <location>
        <begin position="1308"/>
        <end position="1326"/>
    </location>
</feature>
<dbReference type="InterPro" id="IPR022031">
    <property type="entry name" value="Rif1_N"/>
</dbReference>